<keyword evidence="17" id="KW-1185">Reference proteome</keyword>
<dbReference type="PIRSF" id="PIRSF000171">
    <property type="entry name" value="SDHA_APRA_LASPO"/>
    <property type="match status" value="1"/>
</dbReference>
<evidence type="ECO:0000313" key="16">
    <source>
        <dbReference type="EMBL" id="MBP3951421.1"/>
    </source>
</evidence>
<evidence type="ECO:0000259" key="14">
    <source>
        <dbReference type="Pfam" id="PF00890"/>
    </source>
</evidence>
<keyword evidence="6 13" id="KW-0285">Flavoprotein</keyword>
<feature type="domain" description="Fumarate reductase/succinate dehydrogenase flavoprotein-like C-terminal" evidence="15">
    <location>
        <begin position="407"/>
        <end position="496"/>
    </location>
</feature>
<dbReference type="Gene3D" id="1.20.58.100">
    <property type="entry name" value="Fumarate reductase/succinate dehydrogenase flavoprotein-like, C-terminal domain"/>
    <property type="match status" value="1"/>
</dbReference>
<comment type="function">
    <text evidence="13">Catalyzes the oxidation of L-aspartate to iminoaspartate.</text>
</comment>
<dbReference type="InterPro" id="IPR036188">
    <property type="entry name" value="FAD/NAD-bd_sf"/>
</dbReference>
<dbReference type="FunFam" id="3.90.700.10:FF:000002">
    <property type="entry name" value="L-aspartate oxidase"/>
    <property type="match status" value="1"/>
</dbReference>
<comment type="catalytic activity">
    <reaction evidence="10">
        <text>L-aspartate + O2 = iminosuccinate + H2O2</text>
        <dbReference type="Rhea" id="RHEA:25876"/>
        <dbReference type="ChEBI" id="CHEBI:15379"/>
        <dbReference type="ChEBI" id="CHEBI:16240"/>
        <dbReference type="ChEBI" id="CHEBI:29991"/>
        <dbReference type="ChEBI" id="CHEBI:77875"/>
        <dbReference type="EC" id="1.4.3.16"/>
    </reaction>
    <physiologicalReaction direction="left-to-right" evidence="10">
        <dbReference type="Rhea" id="RHEA:25877"/>
    </physiologicalReaction>
</comment>
<gene>
    <name evidence="16" type="primary">nadB</name>
    <name evidence="16" type="ORF">J7W16_09760</name>
</gene>
<comment type="caution">
    <text evidence="16">The sequence shown here is derived from an EMBL/GenBank/DDBJ whole genome shotgun (WGS) entry which is preliminary data.</text>
</comment>
<dbReference type="InterPro" id="IPR027477">
    <property type="entry name" value="Succ_DH/fumarate_Rdtase_cat_sf"/>
</dbReference>
<evidence type="ECO:0000256" key="5">
    <source>
        <dbReference type="ARBA" id="ARBA00021901"/>
    </source>
</evidence>
<dbReference type="SUPFAM" id="SSF51905">
    <property type="entry name" value="FAD/NAD(P)-binding domain"/>
    <property type="match status" value="1"/>
</dbReference>
<organism evidence="16 17">
    <name type="scientific">Halalkalibacter suaedae</name>
    <dbReference type="NCBI Taxonomy" id="2822140"/>
    <lineage>
        <taxon>Bacteria</taxon>
        <taxon>Bacillati</taxon>
        <taxon>Bacillota</taxon>
        <taxon>Bacilli</taxon>
        <taxon>Bacillales</taxon>
        <taxon>Bacillaceae</taxon>
        <taxon>Halalkalibacter</taxon>
    </lineage>
</organism>
<evidence type="ECO:0000256" key="12">
    <source>
        <dbReference type="PIRSR" id="PIRSR000171-1"/>
    </source>
</evidence>
<dbReference type="SUPFAM" id="SSF56425">
    <property type="entry name" value="Succinate dehydrogenase/fumarate reductase flavoprotein, catalytic domain"/>
    <property type="match status" value="1"/>
</dbReference>
<keyword evidence="7 13" id="KW-0662">Pyridine nucleotide biosynthesis</keyword>
<dbReference type="NCBIfam" id="TIGR00551">
    <property type="entry name" value="nadB"/>
    <property type="match status" value="1"/>
</dbReference>
<evidence type="ECO:0000256" key="13">
    <source>
        <dbReference type="RuleBase" id="RU362049"/>
    </source>
</evidence>
<dbReference type="InterPro" id="IPR037099">
    <property type="entry name" value="Fum_R/Succ_DH_flav-like_C_sf"/>
</dbReference>
<protein>
    <recommendedName>
        <fullName evidence="5 11">L-aspartate oxidase</fullName>
        <ecNumber evidence="4 11">1.4.3.16</ecNumber>
    </recommendedName>
</protein>
<evidence type="ECO:0000256" key="4">
    <source>
        <dbReference type="ARBA" id="ARBA00012173"/>
    </source>
</evidence>
<dbReference type="Proteomes" id="UP000678228">
    <property type="component" value="Unassembled WGS sequence"/>
</dbReference>
<dbReference type="AlphaFoldDB" id="A0A940WSC9"/>
<dbReference type="GO" id="GO:0005737">
    <property type="term" value="C:cytoplasm"/>
    <property type="evidence" value="ECO:0007669"/>
    <property type="project" value="UniProtKB-SubCell"/>
</dbReference>
<feature type="active site" description="Proton acceptor" evidence="12">
    <location>
        <position position="268"/>
    </location>
</feature>
<evidence type="ECO:0000256" key="7">
    <source>
        <dbReference type="ARBA" id="ARBA00022642"/>
    </source>
</evidence>
<dbReference type="PANTHER" id="PTHR42716">
    <property type="entry name" value="L-ASPARTATE OXIDASE"/>
    <property type="match status" value="1"/>
</dbReference>
<evidence type="ECO:0000259" key="15">
    <source>
        <dbReference type="Pfam" id="PF02910"/>
    </source>
</evidence>
<evidence type="ECO:0000256" key="9">
    <source>
        <dbReference type="ARBA" id="ARBA00023002"/>
    </source>
</evidence>
<dbReference type="EC" id="1.4.3.16" evidence="4 11"/>
<comment type="cofactor">
    <cofactor evidence="1 13">
        <name>FAD</name>
        <dbReference type="ChEBI" id="CHEBI:57692"/>
    </cofactor>
</comment>
<comment type="subcellular location">
    <subcellularLocation>
        <location evidence="13">Cytoplasm</location>
    </subcellularLocation>
</comment>
<feature type="domain" description="FAD-dependent oxidoreductase 2 FAD-binding" evidence="14">
    <location>
        <begin position="7"/>
        <end position="366"/>
    </location>
</feature>
<dbReference type="InterPro" id="IPR005288">
    <property type="entry name" value="NadB"/>
</dbReference>
<dbReference type="EMBL" id="JAGKSQ010000003">
    <property type="protein sequence ID" value="MBP3951421.1"/>
    <property type="molecule type" value="Genomic_DNA"/>
</dbReference>
<evidence type="ECO:0000256" key="11">
    <source>
        <dbReference type="NCBIfam" id="TIGR00551"/>
    </source>
</evidence>
<dbReference type="Gene3D" id="3.90.700.10">
    <property type="entry name" value="Succinate dehydrogenase/fumarate reductase flavoprotein, catalytic domain"/>
    <property type="match status" value="1"/>
</dbReference>
<reference evidence="16" key="1">
    <citation type="submission" date="2021-03" db="EMBL/GenBank/DDBJ databases">
        <title>Bacillus suaedae sp. nov., isolated from Suaeda aralocaspica.</title>
        <authorList>
            <person name="Lei R.F.R."/>
        </authorList>
    </citation>
    <scope>NUCLEOTIDE SEQUENCE</scope>
    <source>
        <strain evidence="16">YZJH907-2</strain>
    </source>
</reference>
<name>A0A940WSC9_9BACI</name>
<dbReference type="InterPro" id="IPR015939">
    <property type="entry name" value="Fum_Rdtase/Succ_DH_flav-like_C"/>
</dbReference>
<dbReference type="GO" id="GO:0034628">
    <property type="term" value="P:'de novo' NAD+ biosynthetic process from L-aspartate"/>
    <property type="evidence" value="ECO:0007669"/>
    <property type="project" value="TreeGrafter"/>
</dbReference>
<dbReference type="PRINTS" id="PR00368">
    <property type="entry name" value="FADPNR"/>
</dbReference>
<dbReference type="Gene3D" id="3.50.50.60">
    <property type="entry name" value="FAD/NAD(P)-binding domain"/>
    <property type="match status" value="1"/>
</dbReference>
<dbReference type="RefSeq" id="WP_210597104.1">
    <property type="nucleotide sequence ID" value="NZ_JAGKSQ010000003.1"/>
</dbReference>
<dbReference type="PANTHER" id="PTHR42716:SF2">
    <property type="entry name" value="L-ASPARTATE OXIDASE, CHLOROPLASTIC"/>
    <property type="match status" value="1"/>
</dbReference>
<dbReference type="Pfam" id="PF00890">
    <property type="entry name" value="FAD_binding_2"/>
    <property type="match status" value="1"/>
</dbReference>
<evidence type="ECO:0000256" key="2">
    <source>
        <dbReference type="ARBA" id="ARBA00004950"/>
    </source>
</evidence>
<evidence type="ECO:0000256" key="3">
    <source>
        <dbReference type="ARBA" id="ARBA00008562"/>
    </source>
</evidence>
<sequence>MAKKRADVVIIGSGVAGLMTAHLLADEMNVILITKSNVESSNSSWAQGGMAAALGENDDWKQHFKDTILAGVNHHNEHHVEILVKKAPAVVKLLEDLGVQFDHKDDGSILLGMEGAHSQRRIVHSNGDKTGQAFTKALIEAVQDRVTLLEETMVKRLLLLKGKVVGVQTENDYIFARATVLATGGLGQLYSHTSNVTEATGDGFALAYRAGAVLKDMEFIQFHPTLFIQNGESFGLISEAVRGEGGYLVNEKSEKIMNWHPLKDLASRDVVSRTIFEQMQDGKRVFLDCRAISNIAERFPGLVQRCEKAKIDIATSPLPVAPGAHFISGGIKTDAAGQTSVFGLYAVGEVACTGVHGSNRLASNSLLEGMVFAEGVANAVSQIPARPIQQQYDNVEVIVSDKLPSRLAIQQQMTRYVGINRSEVGLVKMKQWLEPLMLSALTISEGDTRSIIEIKNMLITAWLVTEAALTRTESRGGHKRLDYPKSNDHDWLNVYIELSRNGKYVTTADSANVG</sequence>
<dbReference type="GO" id="GO:0008734">
    <property type="term" value="F:L-aspartate oxidase activity"/>
    <property type="evidence" value="ECO:0007669"/>
    <property type="project" value="UniProtKB-UniRule"/>
</dbReference>
<comment type="pathway">
    <text evidence="2 13">Cofactor biosynthesis; NAD(+) biosynthesis; iminoaspartate from L-aspartate (oxidase route): step 1/1.</text>
</comment>
<dbReference type="GO" id="GO:0033765">
    <property type="term" value="F:steroid dehydrogenase activity, acting on the CH-CH group of donors"/>
    <property type="evidence" value="ECO:0007669"/>
    <property type="project" value="UniProtKB-ARBA"/>
</dbReference>
<dbReference type="InterPro" id="IPR003953">
    <property type="entry name" value="FAD-dep_OxRdtase_2_FAD-bd"/>
</dbReference>
<evidence type="ECO:0000256" key="1">
    <source>
        <dbReference type="ARBA" id="ARBA00001974"/>
    </source>
</evidence>
<evidence type="ECO:0000256" key="6">
    <source>
        <dbReference type="ARBA" id="ARBA00022630"/>
    </source>
</evidence>
<evidence type="ECO:0000256" key="8">
    <source>
        <dbReference type="ARBA" id="ARBA00022827"/>
    </source>
</evidence>
<proteinExistence type="inferred from homology"/>
<evidence type="ECO:0000313" key="17">
    <source>
        <dbReference type="Proteomes" id="UP000678228"/>
    </source>
</evidence>
<keyword evidence="8 13" id="KW-0274">FAD</keyword>
<dbReference type="SUPFAM" id="SSF46977">
    <property type="entry name" value="Succinate dehydrogenase/fumarate reductase flavoprotein C-terminal domain"/>
    <property type="match status" value="1"/>
</dbReference>
<evidence type="ECO:0000256" key="10">
    <source>
        <dbReference type="ARBA" id="ARBA00048305"/>
    </source>
</evidence>
<dbReference type="Pfam" id="PF02910">
    <property type="entry name" value="Succ_DH_flav_C"/>
    <property type="match status" value="1"/>
</dbReference>
<comment type="similarity">
    <text evidence="3 13">Belongs to the FAD-dependent oxidoreductase 2 family. NadB subfamily.</text>
</comment>
<keyword evidence="9 13" id="KW-0560">Oxidoreductase</keyword>
<accession>A0A940WSC9</accession>